<protein>
    <recommendedName>
        <fullName evidence="3">Endonuclease/exonuclease/phosphatase domain-containing protein</fullName>
    </recommendedName>
</protein>
<gene>
    <name evidence="1" type="ORF">HPB52_023237</name>
</gene>
<dbReference type="EMBL" id="JABSTV010001250">
    <property type="protein sequence ID" value="KAH7957837.1"/>
    <property type="molecule type" value="Genomic_DNA"/>
</dbReference>
<evidence type="ECO:0000313" key="2">
    <source>
        <dbReference type="Proteomes" id="UP000821837"/>
    </source>
</evidence>
<dbReference type="Proteomes" id="UP000821837">
    <property type="component" value="Unassembled WGS sequence"/>
</dbReference>
<proteinExistence type="predicted"/>
<reference evidence="1" key="1">
    <citation type="journal article" date="2020" name="Cell">
        <title>Large-Scale Comparative Analyses of Tick Genomes Elucidate Their Genetic Diversity and Vector Capacities.</title>
        <authorList>
            <consortium name="Tick Genome and Microbiome Consortium (TIGMIC)"/>
            <person name="Jia N."/>
            <person name="Wang J."/>
            <person name="Shi W."/>
            <person name="Du L."/>
            <person name="Sun Y."/>
            <person name="Zhan W."/>
            <person name="Jiang J.F."/>
            <person name="Wang Q."/>
            <person name="Zhang B."/>
            <person name="Ji P."/>
            <person name="Bell-Sakyi L."/>
            <person name="Cui X.M."/>
            <person name="Yuan T.T."/>
            <person name="Jiang B.G."/>
            <person name="Yang W.F."/>
            <person name="Lam T.T."/>
            <person name="Chang Q.C."/>
            <person name="Ding S.J."/>
            <person name="Wang X.J."/>
            <person name="Zhu J.G."/>
            <person name="Ruan X.D."/>
            <person name="Zhao L."/>
            <person name="Wei J.T."/>
            <person name="Ye R.Z."/>
            <person name="Que T.C."/>
            <person name="Du C.H."/>
            <person name="Zhou Y.H."/>
            <person name="Cheng J.X."/>
            <person name="Dai P.F."/>
            <person name="Guo W.B."/>
            <person name="Han X.H."/>
            <person name="Huang E.J."/>
            <person name="Li L.F."/>
            <person name="Wei W."/>
            <person name="Gao Y.C."/>
            <person name="Liu J.Z."/>
            <person name="Shao H.Z."/>
            <person name="Wang X."/>
            <person name="Wang C.C."/>
            <person name="Yang T.C."/>
            <person name="Huo Q.B."/>
            <person name="Li W."/>
            <person name="Chen H.Y."/>
            <person name="Chen S.E."/>
            <person name="Zhou L.G."/>
            <person name="Ni X.B."/>
            <person name="Tian J.H."/>
            <person name="Sheng Y."/>
            <person name="Liu T."/>
            <person name="Pan Y.S."/>
            <person name="Xia L.Y."/>
            <person name="Li J."/>
            <person name="Zhao F."/>
            <person name="Cao W.C."/>
        </authorList>
    </citation>
    <scope>NUCLEOTIDE SEQUENCE</scope>
    <source>
        <strain evidence="1">Rsan-2018</strain>
    </source>
</reference>
<keyword evidence="2" id="KW-1185">Reference proteome</keyword>
<dbReference type="AlphaFoldDB" id="A0A9D4PY24"/>
<accession>A0A9D4PY24</accession>
<name>A0A9D4PY24_RHISA</name>
<evidence type="ECO:0000313" key="1">
    <source>
        <dbReference type="EMBL" id="KAH7957837.1"/>
    </source>
</evidence>
<reference evidence="1" key="2">
    <citation type="submission" date="2021-09" db="EMBL/GenBank/DDBJ databases">
        <authorList>
            <person name="Jia N."/>
            <person name="Wang J."/>
            <person name="Shi W."/>
            <person name="Du L."/>
            <person name="Sun Y."/>
            <person name="Zhan W."/>
            <person name="Jiang J."/>
            <person name="Wang Q."/>
            <person name="Zhang B."/>
            <person name="Ji P."/>
            <person name="Sakyi L.B."/>
            <person name="Cui X."/>
            <person name="Yuan T."/>
            <person name="Jiang B."/>
            <person name="Yang W."/>
            <person name="Lam T.T.-Y."/>
            <person name="Chang Q."/>
            <person name="Ding S."/>
            <person name="Wang X."/>
            <person name="Zhu J."/>
            <person name="Ruan X."/>
            <person name="Zhao L."/>
            <person name="Wei J."/>
            <person name="Que T."/>
            <person name="Du C."/>
            <person name="Cheng J."/>
            <person name="Dai P."/>
            <person name="Han X."/>
            <person name="Huang E."/>
            <person name="Gao Y."/>
            <person name="Liu J."/>
            <person name="Shao H."/>
            <person name="Ye R."/>
            <person name="Li L."/>
            <person name="Wei W."/>
            <person name="Wang X."/>
            <person name="Wang C."/>
            <person name="Huo Q."/>
            <person name="Li W."/>
            <person name="Guo W."/>
            <person name="Chen H."/>
            <person name="Chen S."/>
            <person name="Zhou L."/>
            <person name="Zhou L."/>
            <person name="Ni X."/>
            <person name="Tian J."/>
            <person name="Zhou Y."/>
            <person name="Sheng Y."/>
            <person name="Liu T."/>
            <person name="Pan Y."/>
            <person name="Xia L."/>
            <person name="Li J."/>
            <person name="Zhao F."/>
            <person name="Cao W."/>
        </authorList>
    </citation>
    <scope>NUCLEOTIDE SEQUENCE</scope>
    <source>
        <strain evidence="1">Rsan-2018</strain>
        <tissue evidence="1">Larvae</tissue>
    </source>
</reference>
<organism evidence="1 2">
    <name type="scientific">Rhipicephalus sanguineus</name>
    <name type="common">Brown dog tick</name>
    <name type="synonym">Ixodes sanguineus</name>
    <dbReference type="NCBI Taxonomy" id="34632"/>
    <lineage>
        <taxon>Eukaryota</taxon>
        <taxon>Metazoa</taxon>
        <taxon>Ecdysozoa</taxon>
        <taxon>Arthropoda</taxon>
        <taxon>Chelicerata</taxon>
        <taxon>Arachnida</taxon>
        <taxon>Acari</taxon>
        <taxon>Parasitiformes</taxon>
        <taxon>Ixodida</taxon>
        <taxon>Ixodoidea</taxon>
        <taxon>Ixodidae</taxon>
        <taxon>Rhipicephalinae</taxon>
        <taxon>Rhipicephalus</taxon>
        <taxon>Rhipicephalus</taxon>
    </lineage>
</organism>
<sequence length="93" mass="9976">MGISVAVCVIHMAVSGTGLEANDALTECVCQDSECVTSDREMLILGDFNGHISELDGYTDANGSLSMQLAERLQLDIANLDPRCEGKHMVCSR</sequence>
<comment type="caution">
    <text evidence="1">The sequence shown here is derived from an EMBL/GenBank/DDBJ whole genome shotgun (WGS) entry which is preliminary data.</text>
</comment>
<evidence type="ECO:0008006" key="3">
    <source>
        <dbReference type="Google" id="ProtNLM"/>
    </source>
</evidence>